<accession>A0ABU6NGY2</accession>
<organism evidence="1 2">
    <name type="scientific">Shouchella miscanthi</name>
    <dbReference type="NCBI Taxonomy" id="2598861"/>
    <lineage>
        <taxon>Bacteria</taxon>
        <taxon>Bacillati</taxon>
        <taxon>Bacillota</taxon>
        <taxon>Bacilli</taxon>
        <taxon>Bacillales</taxon>
        <taxon>Bacillaceae</taxon>
        <taxon>Shouchella</taxon>
    </lineage>
</organism>
<name>A0ABU6NGY2_9BACI</name>
<reference evidence="1 2" key="1">
    <citation type="submission" date="2023-03" db="EMBL/GenBank/DDBJ databases">
        <title>Bacillus Genome Sequencing.</title>
        <authorList>
            <person name="Dunlap C."/>
        </authorList>
    </citation>
    <scope>NUCLEOTIDE SEQUENCE [LARGE SCALE GENOMIC DNA]</scope>
    <source>
        <strain evidence="1 2">B-4107</strain>
    </source>
</reference>
<gene>
    <name evidence="1" type="ORF">P5F74_04915</name>
</gene>
<sequence>MMSNEELKEYGARARDLRAKAVKAQKEGSGTDQIISFLDWRQYVAENRPKVMGMFKHPTIDKTIQEDRDFRTISDPAYLTTLILLFKKASEEHDLENLSVEDSVEVMQVLQEKVEKLLEDAN</sequence>
<keyword evidence="2" id="KW-1185">Reference proteome</keyword>
<dbReference type="RefSeq" id="WP_328236680.1">
    <property type="nucleotide sequence ID" value="NZ_JAROAS010000006.1"/>
</dbReference>
<evidence type="ECO:0000313" key="1">
    <source>
        <dbReference type="EMBL" id="MED4127476.1"/>
    </source>
</evidence>
<protein>
    <recommendedName>
        <fullName evidence="3">Terminase small subunit</fullName>
    </recommendedName>
</protein>
<comment type="caution">
    <text evidence="1">The sequence shown here is derived from an EMBL/GenBank/DDBJ whole genome shotgun (WGS) entry which is preliminary data.</text>
</comment>
<dbReference type="EMBL" id="JAROAS010000006">
    <property type="protein sequence ID" value="MED4127476.1"/>
    <property type="molecule type" value="Genomic_DNA"/>
</dbReference>
<evidence type="ECO:0000313" key="2">
    <source>
        <dbReference type="Proteomes" id="UP001341820"/>
    </source>
</evidence>
<proteinExistence type="predicted"/>
<dbReference type="Proteomes" id="UP001341820">
    <property type="component" value="Unassembled WGS sequence"/>
</dbReference>
<evidence type="ECO:0008006" key="3">
    <source>
        <dbReference type="Google" id="ProtNLM"/>
    </source>
</evidence>